<evidence type="ECO:0000313" key="6">
    <source>
        <dbReference type="Proteomes" id="UP000557872"/>
    </source>
</evidence>
<dbReference type="PANTHER" id="PTHR47894">
    <property type="entry name" value="HTH-TYPE TRANSCRIPTIONAL REGULATOR GADX"/>
    <property type="match status" value="1"/>
</dbReference>
<dbReference type="GO" id="GO:0000976">
    <property type="term" value="F:transcription cis-regulatory region binding"/>
    <property type="evidence" value="ECO:0007669"/>
    <property type="project" value="TreeGrafter"/>
</dbReference>
<dbReference type="GO" id="GO:0005829">
    <property type="term" value="C:cytosol"/>
    <property type="evidence" value="ECO:0007669"/>
    <property type="project" value="TreeGrafter"/>
</dbReference>
<dbReference type="SMART" id="SM00342">
    <property type="entry name" value="HTH_ARAC"/>
    <property type="match status" value="1"/>
</dbReference>
<proteinExistence type="predicted"/>
<evidence type="ECO:0000256" key="1">
    <source>
        <dbReference type="ARBA" id="ARBA00023015"/>
    </source>
</evidence>
<sequence>MSVEKYLDRVHVSRRIISSRGARLSKIQFYRMSQMVAVHESCPEIGFYGGDFGRDDHYFNAGVFQMPSLVCAVHNLDRFCRMTVDGADMRIVSNDGGLWLVYSSVADQLKIDRWVVNQMTINVLVKTLRLVAGEEWQPTEIAVIDGPESIGGVQEIPGYDGLQKIHYHFGWMGVKFPVEFLSLPIRKPDLKGMAQSALSYEWTAYDFTSSLRGLIECHLLGGKLLGFRQAADICGVSERTLHRRLAQGGVNYRELVNYIRFDKARELLIREPDMKVRTIAHLLGYPRLNSFVRAFKNMSGLTPSEFRLGQKDPSFMVATALG</sequence>
<dbReference type="AlphaFoldDB" id="A0A851GEE5"/>
<dbReference type="GO" id="GO:0003700">
    <property type="term" value="F:DNA-binding transcription factor activity"/>
    <property type="evidence" value="ECO:0007669"/>
    <property type="project" value="InterPro"/>
</dbReference>
<dbReference type="Gene3D" id="1.10.10.60">
    <property type="entry name" value="Homeodomain-like"/>
    <property type="match status" value="1"/>
</dbReference>
<dbReference type="PROSITE" id="PS01124">
    <property type="entry name" value="HTH_ARAC_FAMILY_2"/>
    <property type="match status" value="1"/>
</dbReference>
<dbReference type="Proteomes" id="UP000557872">
    <property type="component" value="Unassembled WGS sequence"/>
</dbReference>
<dbReference type="PRINTS" id="PR00032">
    <property type="entry name" value="HTHARAC"/>
</dbReference>
<reference evidence="5 6" key="1">
    <citation type="submission" date="2020-07" db="EMBL/GenBank/DDBJ databases">
        <title>Roseicoccus Jingziensis gen. nov., sp. nov., isolated from coastal seawater.</title>
        <authorList>
            <person name="Feng X."/>
        </authorList>
    </citation>
    <scope>NUCLEOTIDE SEQUENCE [LARGE SCALE GENOMIC DNA]</scope>
    <source>
        <strain evidence="5 6">N1E253</strain>
    </source>
</reference>
<comment type="caution">
    <text evidence="5">The sequence shown here is derived from an EMBL/GenBank/DDBJ whole genome shotgun (WGS) entry which is preliminary data.</text>
</comment>
<evidence type="ECO:0000259" key="4">
    <source>
        <dbReference type="PROSITE" id="PS01124"/>
    </source>
</evidence>
<dbReference type="InterPro" id="IPR009057">
    <property type="entry name" value="Homeodomain-like_sf"/>
</dbReference>
<dbReference type="InterPro" id="IPR020449">
    <property type="entry name" value="Tscrpt_reg_AraC-type_HTH"/>
</dbReference>
<gene>
    <name evidence="5" type="ORF">HW115_10945</name>
</gene>
<dbReference type="RefSeq" id="WP_178932822.1">
    <property type="nucleotide sequence ID" value="NZ_JACBAZ010000004.1"/>
</dbReference>
<keyword evidence="3" id="KW-0804">Transcription</keyword>
<dbReference type="Pfam" id="PF12833">
    <property type="entry name" value="HTH_18"/>
    <property type="match status" value="1"/>
</dbReference>
<dbReference type="SUPFAM" id="SSF46689">
    <property type="entry name" value="Homeodomain-like"/>
    <property type="match status" value="1"/>
</dbReference>
<evidence type="ECO:0000256" key="2">
    <source>
        <dbReference type="ARBA" id="ARBA00023125"/>
    </source>
</evidence>
<feature type="domain" description="HTH araC/xylS-type" evidence="4">
    <location>
        <begin position="209"/>
        <end position="309"/>
    </location>
</feature>
<evidence type="ECO:0000256" key="3">
    <source>
        <dbReference type="ARBA" id="ARBA00023163"/>
    </source>
</evidence>
<name>A0A851GEE5_9BACT</name>
<evidence type="ECO:0000313" key="5">
    <source>
        <dbReference type="EMBL" id="NWK56128.1"/>
    </source>
</evidence>
<keyword evidence="1" id="KW-0805">Transcription regulation</keyword>
<keyword evidence="2" id="KW-0238">DNA-binding</keyword>
<dbReference type="InterPro" id="IPR018060">
    <property type="entry name" value="HTH_AraC"/>
</dbReference>
<keyword evidence="6" id="KW-1185">Reference proteome</keyword>
<accession>A0A851GEE5</accession>
<protein>
    <submittedName>
        <fullName evidence="5">AraC family transcriptional regulator</fullName>
    </submittedName>
</protein>
<dbReference type="EMBL" id="JACBAZ010000004">
    <property type="protein sequence ID" value="NWK56128.1"/>
    <property type="molecule type" value="Genomic_DNA"/>
</dbReference>
<dbReference type="PANTHER" id="PTHR47894:SF1">
    <property type="entry name" value="HTH-TYPE TRANSCRIPTIONAL REGULATOR VQSM"/>
    <property type="match status" value="1"/>
</dbReference>
<organism evidence="5 6">
    <name type="scientific">Oceaniferula marina</name>
    <dbReference type="NCBI Taxonomy" id="2748318"/>
    <lineage>
        <taxon>Bacteria</taxon>
        <taxon>Pseudomonadati</taxon>
        <taxon>Verrucomicrobiota</taxon>
        <taxon>Verrucomicrobiia</taxon>
        <taxon>Verrucomicrobiales</taxon>
        <taxon>Verrucomicrobiaceae</taxon>
        <taxon>Oceaniferula</taxon>
    </lineage>
</organism>